<dbReference type="InterPro" id="IPR016191">
    <property type="entry name" value="Ribonuclease/ribotoxin"/>
</dbReference>
<dbReference type="AlphaFoldDB" id="A0A926F0S9"/>
<dbReference type="EMBL" id="JACRTK010000001">
    <property type="protein sequence ID" value="MBC8589864.1"/>
    <property type="molecule type" value="Genomic_DNA"/>
</dbReference>
<dbReference type="PRINTS" id="PR00117">
    <property type="entry name" value="BARNASE"/>
</dbReference>
<organism evidence="7 8">
    <name type="scientific">Wansuia hejianensis</name>
    <dbReference type="NCBI Taxonomy" id="2763667"/>
    <lineage>
        <taxon>Bacteria</taxon>
        <taxon>Bacillati</taxon>
        <taxon>Bacillota</taxon>
        <taxon>Clostridia</taxon>
        <taxon>Lachnospirales</taxon>
        <taxon>Lachnospiraceae</taxon>
        <taxon>Wansuia</taxon>
    </lineage>
</organism>
<sequence>MGDIDLKRILSLLLIILLSFSLTSCISTDLSLEDKLSSNDTLEKNADENIIENISEDGHYNNKEDVSLYIHTYGKLPGNYITKREAIELGWESNKGNLWDVTDKMSIGGDRFGNREGKLPVSKGRQYYECDINYQGGYRGPERIVYSNDGLVYYTEDHYESFILLYGDE</sequence>
<dbReference type="InterPro" id="IPR001887">
    <property type="entry name" value="Barnase"/>
</dbReference>
<evidence type="ECO:0000256" key="3">
    <source>
        <dbReference type="ARBA" id="ARBA00022214"/>
    </source>
</evidence>
<dbReference type="SUPFAM" id="SSF53933">
    <property type="entry name" value="Microbial ribonucleases"/>
    <property type="match status" value="1"/>
</dbReference>
<dbReference type="GO" id="GO:0004521">
    <property type="term" value="F:RNA endonuclease activity"/>
    <property type="evidence" value="ECO:0007669"/>
    <property type="project" value="InterPro"/>
</dbReference>
<evidence type="ECO:0000313" key="8">
    <source>
        <dbReference type="Proteomes" id="UP000601522"/>
    </source>
</evidence>
<dbReference type="Pfam" id="PF00545">
    <property type="entry name" value="Ribonuclease"/>
    <property type="match status" value="1"/>
</dbReference>
<protein>
    <recommendedName>
        <fullName evidence="3">Ribonuclease</fullName>
    </recommendedName>
</protein>
<comment type="subcellular location">
    <subcellularLocation>
        <location evidence="1">Secreted</location>
    </subcellularLocation>
</comment>
<dbReference type="InterPro" id="IPR000026">
    <property type="entry name" value="N1-like"/>
</dbReference>
<comment type="caution">
    <text evidence="7">The sequence shown here is derived from an EMBL/GenBank/DDBJ whole genome shotgun (WGS) entry which is preliminary data.</text>
</comment>
<dbReference type="GO" id="GO:0003723">
    <property type="term" value="F:RNA binding"/>
    <property type="evidence" value="ECO:0007669"/>
    <property type="project" value="InterPro"/>
</dbReference>
<evidence type="ECO:0000256" key="6">
    <source>
        <dbReference type="ARBA" id="ARBA00022801"/>
    </source>
</evidence>
<proteinExistence type="inferred from homology"/>
<name>A0A926F0S9_9FIRM</name>
<dbReference type="GO" id="GO:0016787">
    <property type="term" value="F:hydrolase activity"/>
    <property type="evidence" value="ECO:0007669"/>
    <property type="project" value="UniProtKB-KW"/>
</dbReference>
<evidence type="ECO:0000256" key="4">
    <source>
        <dbReference type="ARBA" id="ARBA00022525"/>
    </source>
</evidence>
<dbReference type="Proteomes" id="UP000601522">
    <property type="component" value="Unassembled WGS sequence"/>
</dbReference>
<keyword evidence="5" id="KW-0540">Nuclease</keyword>
<dbReference type="GO" id="GO:0005576">
    <property type="term" value="C:extracellular region"/>
    <property type="evidence" value="ECO:0007669"/>
    <property type="project" value="UniProtKB-SubCell"/>
</dbReference>
<keyword evidence="8" id="KW-1185">Reference proteome</keyword>
<evidence type="ECO:0000256" key="5">
    <source>
        <dbReference type="ARBA" id="ARBA00022722"/>
    </source>
</evidence>
<accession>A0A926F0S9</accession>
<keyword evidence="4" id="KW-0964">Secreted</keyword>
<dbReference type="PROSITE" id="PS51257">
    <property type="entry name" value="PROKAR_LIPOPROTEIN"/>
    <property type="match status" value="1"/>
</dbReference>
<gene>
    <name evidence="7" type="ORF">H8689_01740</name>
</gene>
<evidence type="ECO:0000256" key="2">
    <source>
        <dbReference type="ARBA" id="ARBA00009006"/>
    </source>
</evidence>
<evidence type="ECO:0000313" key="7">
    <source>
        <dbReference type="EMBL" id="MBC8589864.1"/>
    </source>
</evidence>
<reference evidence="7 8" key="1">
    <citation type="submission" date="2020-08" db="EMBL/GenBank/DDBJ databases">
        <title>Genome public.</title>
        <authorList>
            <person name="Liu C."/>
            <person name="Sun Q."/>
        </authorList>
    </citation>
    <scope>NUCLEOTIDE SEQUENCE [LARGE SCALE GENOMIC DNA]</scope>
    <source>
        <strain evidence="7 8">NSJ-26</strain>
    </source>
</reference>
<dbReference type="Gene3D" id="3.10.450.30">
    <property type="entry name" value="Microbial ribonucleases"/>
    <property type="match status" value="1"/>
</dbReference>
<evidence type="ECO:0000256" key="1">
    <source>
        <dbReference type="ARBA" id="ARBA00004613"/>
    </source>
</evidence>
<keyword evidence="6" id="KW-0378">Hydrolase</keyword>
<comment type="similarity">
    <text evidence="2">Belongs to the ribonuclease N1/T1 family.</text>
</comment>